<dbReference type="Pfam" id="PF00583">
    <property type="entry name" value="Acetyltransf_1"/>
    <property type="match status" value="1"/>
</dbReference>
<dbReference type="InterPro" id="IPR050769">
    <property type="entry name" value="NAT_camello-type"/>
</dbReference>
<gene>
    <name evidence="3" type="ORF">V2H41_12400</name>
</gene>
<proteinExistence type="predicted"/>
<dbReference type="InterPro" id="IPR000182">
    <property type="entry name" value="GNAT_dom"/>
</dbReference>
<evidence type="ECO:0000256" key="1">
    <source>
        <dbReference type="ARBA" id="ARBA00022679"/>
    </source>
</evidence>
<dbReference type="InterPro" id="IPR016181">
    <property type="entry name" value="Acyl_CoA_acyltransferase"/>
</dbReference>
<evidence type="ECO:0000259" key="2">
    <source>
        <dbReference type="PROSITE" id="PS51186"/>
    </source>
</evidence>
<keyword evidence="1" id="KW-0808">Transferase</keyword>
<dbReference type="EMBL" id="JAZGLY010000008">
    <property type="protein sequence ID" value="MEE6188073.1"/>
    <property type="molecule type" value="Genomic_DNA"/>
</dbReference>
<dbReference type="RefSeq" id="WP_330975475.1">
    <property type="nucleotide sequence ID" value="NZ_JAZGLY010000008.1"/>
</dbReference>
<protein>
    <submittedName>
        <fullName evidence="3">GNAT family N-acetyltransferase</fullName>
    </submittedName>
</protein>
<keyword evidence="4" id="KW-1185">Reference proteome</keyword>
<evidence type="ECO:0000313" key="3">
    <source>
        <dbReference type="EMBL" id="MEE6188073.1"/>
    </source>
</evidence>
<name>A0ABU7RJB1_9BACT</name>
<dbReference type="PANTHER" id="PTHR13947:SF37">
    <property type="entry name" value="LD18367P"/>
    <property type="match status" value="1"/>
</dbReference>
<evidence type="ECO:0000313" key="4">
    <source>
        <dbReference type="Proteomes" id="UP001357452"/>
    </source>
</evidence>
<dbReference type="SUPFAM" id="SSF55729">
    <property type="entry name" value="Acyl-CoA N-acyltransferases (Nat)"/>
    <property type="match status" value="1"/>
</dbReference>
<dbReference type="Gene3D" id="3.40.630.30">
    <property type="match status" value="1"/>
</dbReference>
<sequence length="161" mass="18250">MKQICVENYRPEWRHYFAALNKAWIEKFFVMEPVDEYVLYHPEEAILQDGGVILFAAYDHQIIGTVALKKIDDTTMELTKMAVDEAFQGLGAGKLLCETAITKARQIGVKKIILYTQSSLQTALVIYRRLGFKDVPIEVGKYKRADTKMELMLSGSAVPNS</sequence>
<dbReference type="Proteomes" id="UP001357452">
    <property type="component" value="Unassembled WGS sequence"/>
</dbReference>
<comment type="caution">
    <text evidence="3">The sequence shown here is derived from an EMBL/GenBank/DDBJ whole genome shotgun (WGS) entry which is preliminary data.</text>
</comment>
<reference evidence="3 4" key="1">
    <citation type="submission" date="2024-01" db="EMBL/GenBank/DDBJ databases">
        <title>Niabella digestum sp. nov., isolated from waste digestion system.</title>
        <authorList>
            <person name="Zhang L."/>
        </authorList>
    </citation>
    <scope>NUCLEOTIDE SEQUENCE [LARGE SCALE GENOMIC DNA]</scope>
    <source>
        <strain evidence="3 4">A18</strain>
    </source>
</reference>
<feature type="domain" description="N-acetyltransferase" evidence="2">
    <location>
        <begin position="4"/>
        <end position="154"/>
    </location>
</feature>
<accession>A0ABU7RJB1</accession>
<dbReference type="PROSITE" id="PS51186">
    <property type="entry name" value="GNAT"/>
    <property type="match status" value="1"/>
</dbReference>
<dbReference type="PANTHER" id="PTHR13947">
    <property type="entry name" value="GNAT FAMILY N-ACETYLTRANSFERASE"/>
    <property type="match status" value="1"/>
</dbReference>
<dbReference type="CDD" id="cd04301">
    <property type="entry name" value="NAT_SF"/>
    <property type="match status" value="1"/>
</dbReference>
<organism evidence="3 4">
    <name type="scientific">Niabella digestorum</name>
    <dbReference type="NCBI Taxonomy" id="3117701"/>
    <lineage>
        <taxon>Bacteria</taxon>
        <taxon>Pseudomonadati</taxon>
        <taxon>Bacteroidota</taxon>
        <taxon>Chitinophagia</taxon>
        <taxon>Chitinophagales</taxon>
        <taxon>Chitinophagaceae</taxon>
        <taxon>Niabella</taxon>
    </lineage>
</organism>